<comment type="caution">
    <text evidence="12">Lacks conserved residue(s) required for the propagation of feature annotation.</text>
</comment>
<reference evidence="16" key="1">
    <citation type="journal article" date="2018" name="Nat. Med.">
        <title>Expanded skin virome in DOCK8-deficient patients.</title>
        <authorList>
            <consortium name="NISC Comparative Sequencing Program"/>
            <person name="Tirosh O."/>
            <person name="Conlan S."/>
            <person name="Deming C."/>
            <person name="Lee-Lin S.Q."/>
            <person name="Huang X."/>
            <person name="Su H.C."/>
            <person name="Freeman A.F."/>
            <person name="Segre J.A."/>
            <person name="Kong H.H."/>
        </authorList>
    </citation>
    <scope>NUCLEOTIDE SEQUENCE</scope>
    <source>
        <strain evidence="16">HPV-mSK_185</strain>
    </source>
</reference>
<evidence type="ECO:0000256" key="1">
    <source>
        <dbReference type="ARBA" id="ARBA00004147"/>
    </source>
</evidence>
<evidence type="ECO:0000256" key="9">
    <source>
        <dbReference type="ARBA" id="ARBA00023125"/>
    </source>
</evidence>
<keyword evidence="10 12" id="KW-0010">Activator</keyword>
<gene>
    <name evidence="12" type="primary">E2</name>
</gene>
<keyword evidence="5 12" id="KW-0597">Phosphoprotein</keyword>
<dbReference type="Gene3D" id="2.170.200.10">
    <property type="entry name" value="Papillomavirus E2 early protein domain"/>
    <property type="match status" value="1"/>
</dbReference>
<evidence type="ECO:0000256" key="11">
    <source>
        <dbReference type="ARBA" id="ARBA00023163"/>
    </source>
</evidence>
<comment type="subcellular location">
    <subcellularLocation>
        <location evidence="1 12">Host nucleus</location>
    </subcellularLocation>
</comment>
<dbReference type="InterPro" id="IPR042503">
    <property type="entry name" value="Regulatory_protein_E2_N_1"/>
</dbReference>
<comment type="PTM">
    <text evidence="12">Phosphorylated.</text>
</comment>
<feature type="domain" description="Papillomavirus E2 N-terminal" evidence="14">
    <location>
        <begin position="5"/>
        <end position="199"/>
    </location>
</feature>
<evidence type="ECO:0000256" key="3">
    <source>
        <dbReference type="ARBA" id="ARBA00022491"/>
    </source>
</evidence>
<feature type="cross-link" description="Glycyl lysine isopeptide (Lys-Gly) (interchain with G-Cter in SUMO)" evidence="12">
    <location>
        <position position="322"/>
    </location>
</feature>
<dbReference type="GO" id="GO:0006260">
    <property type="term" value="P:DNA replication"/>
    <property type="evidence" value="ECO:0007669"/>
    <property type="project" value="UniProtKB-KW"/>
</dbReference>
<dbReference type="GO" id="GO:0003700">
    <property type="term" value="F:DNA-binding transcription factor activity"/>
    <property type="evidence" value="ECO:0007669"/>
    <property type="project" value="UniProtKB-UniRule"/>
</dbReference>
<evidence type="ECO:0000259" key="14">
    <source>
        <dbReference type="Pfam" id="PF00508"/>
    </source>
</evidence>
<accession>A0A385PKM9</accession>
<evidence type="ECO:0000259" key="15">
    <source>
        <dbReference type="Pfam" id="PF00511"/>
    </source>
</evidence>
<dbReference type="GO" id="GO:0042025">
    <property type="term" value="C:host cell nucleus"/>
    <property type="evidence" value="ECO:0007669"/>
    <property type="project" value="UniProtKB-SubCell"/>
</dbReference>
<comment type="similarity">
    <text evidence="12">Belongs to the papillomaviridae E2 protein family.</text>
</comment>
<comment type="PTM">
    <text evidence="12">Sumoylation plays a regulatory role in E2 transcriptional activity.</text>
</comment>
<keyword evidence="12" id="KW-1017">Isopeptide bond</keyword>
<keyword evidence="12" id="KW-0832">Ubl conjugation</keyword>
<organism evidence="16">
    <name type="scientific">Human papillomavirus</name>
    <dbReference type="NCBI Taxonomy" id="10566"/>
    <lineage>
        <taxon>Viruses</taxon>
        <taxon>Monodnaviria</taxon>
        <taxon>Shotokuvirae</taxon>
        <taxon>Cossaviricota</taxon>
        <taxon>Papovaviricetes</taxon>
        <taxon>Zurhausenvirales</taxon>
        <taxon>Papillomaviridae</taxon>
    </lineage>
</organism>
<feature type="region of interest" description="Disordered" evidence="13">
    <location>
        <begin position="235"/>
        <end position="300"/>
    </location>
</feature>
<dbReference type="InterPro" id="IPR033668">
    <property type="entry name" value="Reg_prot_E2"/>
</dbReference>
<dbReference type="Pfam" id="PF00508">
    <property type="entry name" value="PPV_E2_N"/>
    <property type="match status" value="1"/>
</dbReference>
<evidence type="ECO:0000256" key="5">
    <source>
        <dbReference type="ARBA" id="ARBA00022553"/>
    </source>
</evidence>
<dbReference type="InterPro" id="IPR000427">
    <property type="entry name" value="Papillomavirus_E2_C"/>
</dbReference>
<dbReference type="InterPro" id="IPR001866">
    <property type="entry name" value="PPV_E2_N"/>
</dbReference>
<comment type="similarity">
    <text evidence="2">Belongs to the papillomaviridae E8^E2C protein family.</text>
</comment>
<evidence type="ECO:0000256" key="8">
    <source>
        <dbReference type="ARBA" id="ARBA00023015"/>
    </source>
</evidence>
<dbReference type="SUPFAM" id="SSF51332">
    <property type="entry name" value="E2 regulatory, transactivation domain"/>
    <property type="match status" value="1"/>
</dbReference>
<keyword evidence="8 12" id="KW-0805">Transcription regulation</keyword>
<keyword evidence="11 12" id="KW-0804">Transcription</keyword>
<keyword evidence="9 12" id="KW-0238">DNA-binding</keyword>
<dbReference type="GO" id="GO:0006275">
    <property type="term" value="P:regulation of DNA replication"/>
    <property type="evidence" value="ECO:0007669"/>
    <property type="project" value="UniProtKB-UniRule"/>
</dbReference>
<dbReference type="EMBL" id="MH777327">
    <property type="protein sequence ID" value="AYA94414.1"/>
    <property type="molecule type" value="Genomic_DNA"/>
</dbReference>
<comment type="subunit">
    <text evidence="12">Binds DNA as homodimer. Interacts with protein E1; this interaction greatly increases E1 DNA-binding activity. Interacts with protein L1; this interaction enhances E2-dependent replication and transcription activation. Interacts with protein L2; this interaction inhibits E2 transcriptional activity but not DNA replication function E2. Interacts with protein E7; this interaction inhibits E7 oncogenic activity. Interacts with host TAF1; this interaction modulates E2-dependent transcriptional regulation. Interacts with host BRD4; this interaction mediates E2 transcriptional activation function. Additionally, the interaction with host BRD4 on mitotic chromosomes mediates tethering of the viral genome. Interacts with host TOPBP1; this interaction is required for optimal viral DNA replication.</text>
</comment>
<dbReference type="InterPro" id="IPR035975">
    <property type="entry name" value="E2/EBNA1_C_sf"/>
</dbReference>
<dbReference type="GO" id="GO:0003677">
    <property type="term" value="F:DNA binding"/>
    <property type="evidence" value="ECO:0007669"/>
    <property type="project" value="UniProtKB-UniRule"/>
</dbReference>
<evidence type="ECO:0000256" key="6">
    <source>
        <dbReference type="ARBA" id="ARBA00022562"/>
    </source>
</evidence>
<dbReference type="GO" id="GO:0006351">
    <property type="term" value="P:DNA-templated transcription"/>
    <property type="evidence" value="ECO:0007669"/>
    <property type="project" value="UniProtKB-UniRule"/>
</dbReference>
<dbReference type="Gene3D" id="1.10.287.30">
    <property type="entry name" value="E2 (early) protein, N terminal domain, subdomain 1"/>
    <property type="match status" value="1"/>
</dbReference>
<keyword evidence="4 12" id="KW-0244">Early protein</keyword>
<evidence type="ECO:0000313" key="16">
    <source>
        <dbReference type="EMBL" id="AYA94414.1"/>
    </source>
</evidence>
<evidence type="ECO:0000256" key="12">
    <source>
        <dbReference type="HAMAP-Rule" id="MF_04001"/>
    </source>
</evidence>
<feature type="domain" description="Papillomavirus E2 C-terminal" evidence="15">
    <location>
        <begin position="318"/>
        <end position="394"/>
    </location>
</feature>
<sequence length="397" mass="45987">MNQADLTKRFDALQDRLMTLYEEGRETIDAQIEYWELIRRENVLMYYGRKEKFTHFGLQPLPTLMVSEYKAKEAINQVLLLRSLKASVYGNEKWTLTDTSAELTHTPPRNTFKKEGYTVDVWFDNNPQNAFPYTNWNKIYFQDEQDNWHRSPGEVDVNGLYFIDANGDKSYFILFASEAQKYGSTGEWTVHYKNEKLSSTSFSSQRSLSVISSQGSVSSSGDSIPFKKTYFTRRHENEEGSVDSSTSSSSAPAIRRRRRRPKQRESTPRRGARSKRQRTEEVSSSVDPSEVGRRHTTVSRSGLSRLERLTEEARDPFVILLKGQANSLKCWRYRCDKYCSLYKKISTVWKWVNDDDTDYNQHRLLIAFDNADQRAMFLKTVHLPKGCTAALGNLDSL</sequence>
<dbReference type="HAMAP" id="MF_04001">
    <property type="entry name" value="PPV_E2"/>
    <property type="match status" value="1"/>
</dbReference>
<keyword evidence="7 12" id="KW-0235">DNA replication</keyword>
<feature type="compositionally biased region" description="Low complexity" evidence="13">
    <location>
        <begin position="244"/>
        <end position="253"/>
    </location>
</feature>
<evidence type="ECO:0000256" key="4">
    <source>
        <dbReference type="ARBA" id="ARBA00022518"/>
    </source>
</evidence>
<dbReference type="InterPro" id="IPR012677">
    <property type="entry name" value="Nucleotide-bd_a/b_plait_sf"/>
</dbReference>
<dbReference type="InterPro" id="IPR042504">
    <property type="entry name" value="Regulatory_protein_E2_N_2"/>
</dbReference>
<dbReference type="GO" id="GO:0000166">
    <property type="term" value="F:nucleotide binding"/>
    <property type="evidence" value="ECO:0007669"/>
    <property type="project" value="UniProtKB-UniRule"/>
</dbReference>
<dbReference type="Pfam" id="PF00511">
    <property type="entry name" value="PPV_E2_C"/>
    <property type="match status" value="1"/>
</dbReference>
<dbReference type="InterPro" id="IPR036050">
    <property type="entry name" value="Regulatory_protein_E2_N"/>
</dbReference>
<keyword evidence="3 12" id="KW-0678">Repressor</keyword>
<dbReference type="Gene3D" id="3.30.70.330">
    <property type="match status" value="1"/>
</dbReference>
<evidence type="ECO:0000256" key="10">
    <source>
        <dbReference type="ARBA" id="ARBA00023159"/>
    </source>
</evidence>
<comment type="function">
    <text evidence="12">Plays a role in the initiation of viral DNA replication. A dimer of E2 interacts with a dimer of E1 in order to improve specificity of E1 DNA binding activity. Once the complex recognizes and binds DNA at specific sites, the E2 dimer is removed from DNA. E2 also regulates viral transcription through binding to the E2RE response element (5'-ACCNNNNNNGGT-3') present in multiple copies in the regulatory regions of the viral genome. Activates or represses transcription depending on E2RE's position with regards to proximal promoter elements including the TATA-box. Repression occurs by sterically hindering the assembly of the transcription initiation complex.</text>
</comment>
<dbReference type="GO" id="GO:0039693">
    <property type="term" value="P:viral DNA genome replication"/>
    <property type="evidence" value="ECO:0007669"/>
    <property type="project" value="UniProtKB-UniRule"/>
</dbReference>
<name>A0A385PKM9_9PAPI</name>
<evidence type="ECO:0000256" key="2">
    <source>
        <dbReference type="ARBA" id="ARBA00007794"/>
    </source>
</evidence>
<evidence type="ECO:0000256" key="13">
    <source>
        <dbReference type="SAM" id="MobiDB-lite"/>
    </source>
</evidence>
<feature type="region of interest" description="DNA-binding domain" evidence="12">
    <location>
        <begin position="315"/>
        <end position="397"/>
    </location>
</feature>
<evidence type="ECO:0000256" key="7">
    <source>
        <dbReference type="ARBA" id="ARBA00022705"/>
    </source>
</evidence>
<keyword evidence="6 12" id="KW-1048">Host nucleus</keyword>
<proteinExistence type="inferred from homology"/>
<protein>
    <recommendedName>
        <fullName evidence="12">Regulatory protein E2</fullName>
    </recommendedName>
</protein>
<dbReference type="SUPFAM" id="SSF54957">
    <property type="entry name" value="Viral DNA-binding domain"/>
    <property type="match status" value="1"/>
</dbReference>